<name>A0A1Q9CD42_SYMMI</name>
<reference evidence="2 3" key="1">
    <citation type="submission" date="2016-02" db="EMBL/GenBank/DDBJ databases">
        <title>Genome analysis of coral dinoflagellate symbionts highlights evolutionary adaptations to a symbiotic lifestyle.</title>
        <authorList>
            <person name="Aranda M."/>
            <person name="Li Y."/>
            <person name="Liew Y.J."/>
            <person name="Baumgarten S."/>
            <person name="Simakov O."/>
            <person name="Wilson M."/>
            <person name="Piel J."/>
            <person name="Ashoor H."/>
            <person name="Bougouffa S."/>
            <person name="Bajic V.B."/>
            <person name="Ryu T."/>
            <person name="Ravasi T."/>
            <person name="Bayer T."/>
            <person name="Micklem G."/>
            <person name="Kim H."/>
            <person name="Bhak J."/>
            <person name="Lajeunesse T.C."/>
            <person name="Voolstra C.R."/>
        </authorList>
    </citation>
    <scope>NUCLEOTIDE SEQUENCE [LARGE SCALE GENOMIC DNA]</scope>
    <source>
        <strain evidence="2 3">CCMP2467</strain>
    </source>
</reference>
<keyword evidence="3" id="KW-1185">Reference proteome</keyword>
<feature type="region of interest" description="Disordered" evidence="1">
    <location>
        <begin position="301"/>
        <end position="333"/>
    </location>
</feature>
<evidence type="ECO:0000313" key="3">
    <source>
        <dbReference type="Proteomes" id="UP000186817"/>
    </source>
</evidence>
<dbReference type="EMBL" id="LSRX01001338">
    <property type="protein sequence ID" value="OLP80845.1"/>
    <property type="molecule type" value="Genomic_DNA"/>
</dbReference>
<accession>A0A1Q9CD42</accession>
<proteinExistence type="predicted"/>
<evidence type="ECO:0000256" key="1">
    <source>
        <dbReference type="SAM" id="MobiDB-lite"/>
    </source>
</evidence>
<comment type="caution">
    <text evidence="2">The sequence shown here is derived from an EMBL/GenBank/DDBJ whole genome shotgun (WGS) entry which is preliminary data.</text>
</comment>
<feature type="compositionally biased region" description="Polar residues" evidence="1">
    <location>
        <begin position="529"/>
        <end position="550"/>
    </location>
</feature>
<dbReference type="Proteomes" id="UP000186817">
    <property type="component" value="Unassembled WGS sequence"/>
</dbReference>
<sequence length="560" mass="63693">MGMRHALEGVVGALEEKDESSSIYLALKSEELSEAGRLRPVKLSSTSELRQLDWNATRFQETRFIFPKCAGQMVLQEAENGWGAGMVPGAAPVQQAEALGFNPSSPGRPPEERLFMAIAFKQDHIFQGIIYGGPYHALRRMALQHAFAGIVLMKVASVEYMIFCKFLYNTLHRDMQSRPRVGWNLSPTYGPIYLFQEYNKYKHRAPVQNDGHYFVTADNTVERTGQALLSSVPVVVVAEMKLVQEAPATAQEASSDFQMPTSKDVVAHVESSIQDNSFARIMEVVRDSKYYNRDLNEQDVLELIPRPTRLPRPPPPPPPPPKSKLQGHDEGPNGQGLMWERILTVRQVLTKEGKVTVAVGHGEHYEELEGPTKMHGLVGALFAKMWNQDDFKRYYTIADLSVSENWKIYDMISTTLMAIYNHFCIEAKLPSRMLRRRYPELGVRIVHDAEANVDPRTGLSDRRKRAIEWVSKDSKRSRDARPPKQSWTTTWTGHEDDNEDLHHQHGSSWHRWSAHEDPEDDAWGDWGNWQDSGSWNRGQSSGQPSSNSWARTPWSPDWET</sequence>
<protein>
    <submittedName>
        <fullName evidence="2">Uncharacterized protein</fullName>
    </submittedName>
</protein>
<dbReference type="AlphaFoldDB" id="A0A1Q9CD42"/>
<gene>
    <name evidence="2" type="ORF">AK812_SmicGene38672</name>
</gene>
<dbReference type="OrthoDB" id="410793at2759"/>
<feature type="compositionally biased region" description="Basic and acidic residues" evidence="1">
    <location>
        <begin position="471"/>
        <end position="482"/>
    </location>
</feature>
<feature type="region of interest" description="Disordered" evidence="1">
    <location>
        <begin position="471"/>
        <end position="560"/>
    </location>
</feature>
<organism evidence="2 3">
    <name type="scientific">Symbiodinium microadriaticum</name>
    <name type="common">Dinoflagellate</name>
    <name type="synonym">Zooxanthella microadriatica</name>
    <dbReference type="NCBI Taxonomy" id="2951"/>
    <lineage>
        <taxon>Eukaryota</taxon>
        <taxon>Sar</taxon>
        <taxon>Alveolata</taxon>
        <taxon>Dinophyceae</taxon>
        <taxon>Suessiales</taxon>
        <taxon>Symbiodiniaceae</taxon>
        <taxon>Symbiodinium</taxon>
    </lineage>
</organism>
<evidence type="ECO:0000313" key="2">
    <source>
        <dbReference type="EMBL" id="OLP80845.1"/>
    </source>
</evidence>
<feature type="compositionally biased region" description="Pro residues" evidence="1">
    <location>
        <begin position="308"/>
        <end position="322"/>
    </location>
</feature>